<keyword evidence="2" id="KW-0808">Transferase</keyword>
<evidence type="ECO:0000256" key="1">
    <source>
        <dbReference type="ARBA" id="ARBA00005179"/>
    </source>
</evidence>
<dbReference type="EMBL" id="JH930474">
    <property type="protein sequence ID" value="EKM53220.1"/>
    <property type="molecule type" value="Genomic_DNA"/>
</dbReference>
<gene>
    <name evidence="5" type="ORF">PHACADRAFT_197643</name>
</gene>
<dbReference type="Proteomes" id="UP000008370">
    <property type="component" value="Unassembled WGS sequence"/>
</dbReference>
<dbReference type="InParanoid" id="K5W278"/>
<evidence type="ECO:0000313" key="5">
    <source>
        <dbReference type="EMBL" id="EKM53220.1"/>
    </source>
</evidence>
<dbReference type="GO" id="GO:0016740">
    <property type="term" value="F:transferase activity"/>
    <property type="evidence" value="ECO:0007669"/>
    <property type="project" value="UniProtKB-KW"/>
</dbReference>
<evidence type="ECO:0008006" key="7">
    <source>
        <dbReference type="Google" id="ProtNLM"/>
    </source>
</evidence>
<reference evidence="5 6" key="1">
    <citation type="journal article" date="2012" name="BMC Genomics">
        <title>Comparative genomics of the white-rot fungi, Phanerochaete carnosa and P. chrysosporium, to elucidate the genetic basis of the distinct wood types they colonize.</title>
        <authorList>
            <person name="Suzuki H."/>
            <person name="MacDonald J."/>
            <person name="Syed K."/>
            <person name="Salamov A."/>
            <person name="Hori C."/>
            <person name="Aerts A."/>
            <person name="Henrissat B."/>
            <person name="Wiebenga A."/>
            <person name="vanKuyk P.A."/>
            <person name="Barry K."/>
            <person name="Lindquist E."/>
            <person name="LaButti K."/>
            <person name="Lapidus A."/>
            <person name="Lucas S."/>
            <person name="Coutinho P."/>
            <person name="Gong Y."/>
            <person name="Samejima M."/>
            <person name="Mahadevan R."/>
            <person name="Abou-Zaid M."/>
            <person name="de Vries R.P."/>
            <person name="Igarashi K."/>
            <person name="Yadav J.S."/>
            <person name="Grigoriev I.V."/>
            <person name="Master E.R."/>
        </authorList>
    </citation>
    <scope>NUCLEOTIDE SEQUENCE [LARGE SCALE GENOMIC DNA]</scope>
    <source>
        <strain evidence="5 6">HHB-10118-sp</strain>
    </source>
</reference>
<keyword evidence="6" id="KW-1185">Reference proteome</keyword>
<organism evidence="5 6">
    <name type="scientific">Phanerochaete carnosa (strain HHB-10118-sp)</name>
    <name type="common">White-rot fungus</name>
    <name type="synonym">Peniophora carnosa</name>
    <dbReference type="NCBI Taxonomy" id="650164"/>
    <lineage>
        <taxon>Eukaryota</taxon>
        <taxon>Fungi</taxon>
        <taxon>Dikarya</taxon>
        <taxon>Basidiomycota</taxon>
        <taxon>Agaricomycotina</taxon>
        <taxon>Agaricomycetes</taxon>
        <taxon>Polyporales</taxon>
        <taxon>Phanerochaetaceae</taxon>
        <taxon>Phanerochaete</taxon>
    </lineage>
</organism>
<comment type="similarity">
    <text evidence="4">Belongs to the class I-like SAM-binding methyltransferase superfamily.</text>
</comment>
<evidence type="ECO:0000256" key="4">
    <source>
        <dbReference type="ARBA" id="ARBA00038314"/>
    </source>
</evidence>
<dbReference type="RefSeq" id="XP_007397913.1">
    <property type="nucleotide sequence ID" value="XM_007397851.1"/>
</dbReference>
<evidence type="ECO:0000313" key="6">
    <source>
        <dbReference type="Proteomes" id="UP000008370"/>
    </source>
</evidence>
<dbReference type="InterPro" id="IPR029063">
    <property type="entry name" value="SAM-dependent_MTases_sf"/>
</dbReference>
<dbReference type="InterPro" id="IPR051654">
    <property type="entry name" value="Meroterpenoid_MTases"/>
</dbReference>
<dbReference type="OrthoDB" id="2094832at2759"/>
<keyword evidence="3" id="KW-0949">S-adenosyl-L-methionine</keyword>
<dbReference type="KEGG" id="pco:PHACADRAFT_197643"/>
<evidence type="ECO:0000256" key="3">
    <source>
        <dbReference type="ARBA" id="ARBA00022691"/>
    </source>
</evidence>
<dbReference type="PANTHER" id="PTHR35897:SF1">
    <property type="entry name" value="METHYLTRANSFERASE AUSD"/>
    <property type="match status" value="1"/>
</dbReference>
<accession>K5W278</accession>
<dbReference type="SUPFAM" id="SSF53335">
    <property type="entry name" value="S-adenosyl-L-methionine-dependent methyltransferases"/>
    <property type="match status" value="1"/>
</dbReference>
<dbReference type="HOGENOM" id="CLU_051542_1_0_1"/>
<dbReference type="Gene3D" id="3.40.50.150">
    <property type="entry name" value="Vaccinia Virus protein VP39"/>
    <property type="match status" value="1"/>
</dbReference>
<protein>
    <recommendedName>
        <fullName evidence="7">Methyltransferase domain-containing protein</fullName>
    </recommendedName>
</protein>
<comment type="pathway">
    <text evidence="1">Secondary metabolite biosynthesis.</text>
</comment>
<sequence>MAKATSEVPIDPALVPPLDESLLTLDDEEKKFLHSSVTPDDVELKRRILEVQTSAYQQQPYPCIRGFHFVKLFMHTHPVYPEVLTAGKAGRTIFLDLGCCMGNEVRKLVCDGYPRTKVTGSDLRQEFIEHGYGLFQDKGQCTIHFFASDIFEMPYPFPADQAPAGPLDIGKVTEMKQLYGKVDHIYAGMFFHLFDESTQYALALRVALLLKRKAGTVVFGRHQGLEEAGYIDDPVIRYDIPEPDVVWMVLNLPFNRQRYGHSVKSWHLLWKKVFSEVESPEFAESKVVVEASLSEPFDPDVLRAHGPTRVLFWSIKIV</sequence>
<evidence type="ECO:0000256" key="2">
    <source>
        <dbReference type="ARBA" id="ARBA00022679"/>
    </source>
</evidence>
<dbReference type="GeneID" id="18911264"/>
<dbReference type="PANTHER" id="PTHR35897">
    <property type="entry name" value="METHYLTRANSFERASE AUSD"/>
    <property type="match status" value="1"/>
</dbReference>
<proteinExistence type="inferred from homology"/>
<dbReference type="AlphaFoldDB" id="K5W278"/>
<name>K5W278_PHACS</name>